<organism evidence="1 2">
    <name type="scientific">Lepeophtheirus salmonis</name>
    <name type="common">Salmon louse</name>
    <name type="synonym">Caligus salmonis</name>
    <dbReference type="NCBI Taxonomy" id="72036"/>
    <lineage>
        <taxon>Eukaryota</taxon>
        <taxon>Metazoa</taxon>
        <taxon>Ecdysozoa</taxon>
        <taxon>Arthropoda</taxon>
        <taxon>Crustacea</taxon>
        <taxon>Multicrustacea</taxon>
        <taxon>Hexanauplia</taxon>
        <taxon>Copepoda</taxon>
        <taxon>Siphonostomatoida</taxon>
        <taxon>Caligidae</taxon>
        <taxon>Lepeophtheirus</taxon>
    </lineage>
</organism>
<protein>
    <submittedName>
        <fullName evidence="1">(salmon louse) hypothetical protein</fullName>
    </submittedName>
</protein>
<dbReference type="AlphaFoldDB" id="A0A7R8CRZ5"/>
<gene>
    <name evidence="1" type="ORF">LSAA_5843</name>
</gene>
<sequence>MGKLEQASQISIIDIQKIQNSNCPSSSETKASIRGRKLPCALTYSAESAEQIFDKSIMQCPHGNFGGSLAQSKSSAPTVPIKVNNVPGTLIDNSDFQSSLESGNGIKQVSSGSTISIGQDYVVTMKGSYKIM</sequence>
<proteinExistence type="predicted"/>
<evidence type="ECO:0000313" key="2">
    <source>
        <dbReference type="Proteomes" id="UP000675881"/>
    </source>
</evidence>
<evidence type="ECO:0000313" key="1">
    <source>
        <dbReference type="EMBL" id="CAF2860473.1"/>
    </source>
</evidence>
<keyword evidence="2" id="KW-1185">Reference proteome</keyword>
<dbReference type="EMBL" id="HG994594">
    <property type="protein sequence ID" value="CAF2860473.1"/>
    <property type="molecule type" value="Genomic_DNA"/>
</dbReference>
<name>A0A7R8CRZ5_LEPSM</name>
<dbReference type="Proteomes" id="UP000675881">
    <property type="component" value="Chromosome 15"/>
</dbReference>
<accession>A0A7R8CRZ5</accession>
<reference evidence="1" key="1">
    <citation type="submission" date="2021-02" db="EMBL/GenBank/DDBJ databases">
        <authorList>
            <person name="Bekaert M."/>
        </authorList>
    </citation>
    <scope>NUCLEOTIDE SEQUENCE</scope>
    <source>
        <strain evidence="1">IoA-00</strain>
    </source>
</reference>